<comment type="subcellular location">
    <subcellularLocation>
        <location evidence="2">Nucleus</location>
    </subcellularLocation>
</comment>
<dbReference type="EMBL" id="KK103026">
    <property type="protein sequence ID" value="KIY96390.1"/>
    <property type="molecule type" value="Genomic_DNA"/>
</dbReference>
<evidence type="ECO:0000256" key="2">
    <source>
        <dbReference type="ARBA" id="ARBA00004123"/>
    </source>
</evidence>
<dbReference type="RefSeq" id="XP_013895410.1">
    <property type="nucleotide sequence ID" value="XM_014039956.1"/>
</dbReference>
<proteinExistence type="inferred from homology"/>
<evidence type="ECO:0000256" key="6">
    <source>
        <dbReference type="ARBA" id="ARBA00023163"/>
    </source>
</evidence>
<evidence type="ECO:0000313" key="11">
    <source>
        <dbReference type="Proteomes" id="UP000054498"/>
    </source>
</evidence>
<dbReference type="Proteomes" id="UP000054498">
    <property type="component" value="Unassembled WGS sequence"/>
</dbReference>
<sequence length="80" mass="8831">MPTHFPPLYSDIADLAGKDLPNPVPTILATVLVLLVVFIGANVGLWWWAQKNAPAKPKKKVGAKQMKRETLRRGLAMPQD</sequence>
<keyword evidence="6" id="KW-0804">Transcription</keyword>
<dbReference type="KEGG" id="mng:MNEG_11574"/>
<evidence type="ECO:0000256" key="3">
    <source>
        <dbReference type="ARBA" id="ARBA00007382"/>
    </source>
</evidence>
<gene>
    <name evidence="10" type="ORF">MNEG_11574</name>
</gene>
<dbReference type="InterPro" id="IPR006779">
    <property type="entry name" value="S1FA_DNA-bd"/>
</dbReference>
<evidence type="ECO:0000256" key="7">
    <source>
        <dbReference type="ARBA" id="ARBA00023242"/>
    </source>
</evidence>
<dbReference type="GeneID" id="25728850"/>
<feature type="region of interest" description="Disordered" evidence="8">
    <location>
        <begin position="58"/>
        <end position="80"/>
    </location>
</feature>
<evidence type="ECO:0000256" key="8">
    <source>
        <dbReference type="SAM" id="MobiDB-lite"/>
    </source>
</evidence>
<evidence type="ECO:0000313" key="10">
    <source>
        <dbReference type="EMBL" id="KIY96390.1"/>
    </source>
</evidence>
<keyword evidence="4" id="KW-0805">Transcription regulation</keyword>
<comment type="similarity">
    <text evidence="3">Belongs to the S1FA transcription factor family.</text>
</comment>
<organism evidence="10 11">
    <name type="scientific">Monoraphidium neglectum</name>
    <dbReference type="NCBI Taxonomy" id="145388"/>
    <lineage>
        <taxon>Eukaryota</taxon>
        <taxon>Viridiplantae</taxon>
        <taxon>Chlorophyta</taxon>
        <taxon>core chlorophytes</taxon>
        <taxon>Chlorophyceae</taxon>
        <taxon>CS clade</taxon>
        <taxon>Sphaeropleales</taxon>
        <taxon>Selenastraceae</taxon>
        <taxon>Monoraphidium</taxon>
    </lineage>
</organism>
<evidence type="ECO:0000256" key="4">
    <source>
        <dbReference type="ARBA" id="ARBA00023015"/>
    </source>
</evidence>
<dbReference type="Pfam" id="PF04689">
    <property type="entry name" value="S1FA"/>
    <property type="match status" value="1"/>
</dbReference>
<protein>
    <submittedName>
        <fullName evidence="10">Uncharacterized protein</fullName>
    </submittedName>
</protein>
<keyword evidence="5" id="KW-0238">DNA-binding</keyword>
<comment type="function">
    <text evidence="1">DNA-binding protein that specifically recognizes a negative element (S1F) within the RPS1 promoter.</text>
</comment>
<keyword evidence="7" id="KW-0539">Nucleus</keyword>
<keyword evidence="11" id="KW-1185">Reference proteome</keyword>
<dbReference type="AlphaFoldDB" id="A0A0D2MNV5"/>
<evidence type="ECO:0000256" key="1">
    <source>
        <dbReference type="ARBA" id="ARBA00002946"/>
    </source>
</evidence>
<reference evidence="10 11" key="1">
    <citation type="journal article" date="2013" name="BMC Genomics">
        <title>Reconstruction of the lipid metabolism for the microalga Monoraphidium neglectum from its genome sequence reveals characteristics suitable for biofuel production.</title>
        <authorList>
            <person name="Bogen C."/>
            <person name="Al-Dilaimi A."/>
            <person name="Albersmeier A."/>
            <person name="Wichmann J."/>
            <person name="Grundmann M."/>
            <person name="Rupp O."/>
            <person name="Lauersen K.J."/>
            <person name="Blifernez-Klassen O."/>
            <person name="Kalinowski J."/>
            <person name="Goesmann A."/>
            <person name="Mussgnug J.H."/>
            <person name="Kruse O."/>
        </authorList>
    </citation>
    <scope>NUCLEOTIDE SEQUENCE [LARGE SCALE GENOMIC DNA]</scope>
    <source>
        <strain evidence="10 11">SAG 48.87</strain>
    </source>
</reference>
<keyword evidence="9" id="KW-1133">Transmembrane helix</keyword>
<evidence type="ECO:0000256" key="5">
    <source>
        <dbReference type="ARBA" id="ARBA00023125"/>
    </source>
</evidence>
<dbReference type="GO" id="GO:0005634">
    <property type="term" value="C:nucleus"/>
    <property type="evidence" value="ECO:0007669"/>
    <property type="project" value="UniProtKB-SubCell"/>
</dbReference>
<keyword evidence="9" id="KW-0812">Transmembrane</keyword>
<feature type="transmembrane region" description="Helical" evidence="9">
    <location>
        <begin position="27"/>
        <end position="49"/>
    </location>
</feature>
<dbReference type="GO" id="GO:0006355">
    <property type="term" value="P:regulation of DNA-templated transcription"/>
    <property type="evidence" value="ECO:0007669"/>
    <property type="project" value="InterPro"/>
</dbReference>
<name>A0A0D2MNV5_9CHLO</name>
<dbReference type="GO" id="GO:0003677">
    <property type="term" value="F:DNA binding"/>
    <property type="evidence" value="ECO:0007669"/>
    <property type="project" value="UniProtKB-KW"/>
</dbReference>
<accession>A0A0D2MNV5</accession>
<keyword evidence="9" id="KW-0472">Membrane</keyword>
<evidence type="ECO:0000256" key="9">
    <source>
        <dbReference type="SAM" id="Phobius"/>
    </source>
</evidence>